<evidence type="ECO:0000313" key="1">
    <source>
        <dbReference type="EMBL" id="MFD0944507.1"/>
    </source>
</evidence>
<gene>
    <name evidence="1" type="ORF">ACFQ0V_12200</name>
</gene>
<sequence>MSIESKDDSVQTLKERFQVLLQSLDQIEPETTDVQHIDELLSLIDEIEQQVERIKNN</sequence>
<comment type="caution">
    <text evidence="1">The sequence shown here is derived from an EMBL/GenBank/DDBJ whole genome shotgun (WGS) entry which is preliminary data.</text>
</comment>
<organism evidence="1 2">
    <name type="scientific">Savagea faecisuis</name>
    <dbReference type="NCBI Taxonomy" id="1274803"/>
    <lineage>
        <taxon>Bacteria</taxon>
        <taxon>Bacillati</taxon>
        <taxon>Bacillota</taxon>
        <taxon>Bacilli</taxon>
        <taxon>Bacillales</taxon>
        <taxon>Caryophanaceae</taxon>
        <taxon>Savagea</taxon>
    </lineage>
</organism>
<keyword evidence="2" id="KW-1185">Reference proteome</keyword>
<name>A0ABW3H0W5_9BACL</name>
<protein>
    <submittedName>
        <fullName evidence="1">SE1561 family protein</fullName>
    </submittedName>
</protein>
<dbReference type="RefSeq" id="WP_381014019.1">
    <property type="nucleotide sequence ID" value="NZ_JBHTJF010000042.1"/>
</dbReference>
<evidence type="ECO:0000313" key="2">
    <source>
        <dbReference type="Proteomes" id="UP001596976"/>
    </source>
</evidence>
<proteinExistence type="predicted"/>
<dbReference type="Proteomes" id="UP001596976">
    <property type="component" value="Unassembled WGS sequence"/>
</dbReference>
<dbReference type="InterPro" id="IPR047670">
    <property type="entry name" value="YfjT-like"/>
</dbReference>
<accession>A0ABW3H0W5</accession>
<dbReference type="NCBIfam" id="NF040878">
    <property type="entry name" value="SE1561_fam"/>
    <property type="match status" value="1"/>
</dbReference>
<reference evidence="2" key="1">
    <citation type="journal article" date="2019" name="Int. J. Syst. Evol. Microbiol.">
        <title>The Global Catalogue of Microorganisms (GCM) 10K type strain sequencing project: providing services to taxonomists for standard genome sequencing and annotation.</title>
        <authorList>
            <consortium name="The Broad Institute Genomics Platform"/>
            <consortium name="The Broad Institute Genome Sequencing Center for Infectious Disease"/>
            <person name="Wu L."/>
            <person name="Ma J."/>
        </authorList>
    </citation>
    <scope>NUCLEOTIDE SEQUENCE [LARGE SCALE GENOMIC DNA]</scope>
    <source>
        <strain evidence="2">CCUG 63563</strain>
    </source>
</reference>
<dbReference type="EMBL" id="JBHTJF010000042">
    <property type="protein sequence ID" value="MFD0944507.1"/>
    <property type="molecule type" value="Genomic_DNA"/>
</dbReference>